<dbReference type="InterPro" id="IPR006593">
    <property type="entry name" value="Cyt_b561/ferric_Rdtase_TM"/>
</dbReference>
<feature type="chain" id="PRO_5035748613" description="Cytochrome b561 and DOMON domain-containing protein" evidence="11">
    <location>
        <begin position="26"/>
        <end position="404"/>
    </location>
</feature>
<feature type="binding site" description="axial binding residue" evidence="9">
    <location>
        <position position="216"/>
    </location>
    <ligand>
        <name>heme b</name>
        <dbReference type="ChEBI" id="CHEBI:60344"/>
        <label>1</label>
    </ligand>
    <ligandPart>
        <name>Fe</name>
        <dbReference type="ChEBI" id="CHEBI:18248"/>
    </ligandPart>
</feature>
<evidence type="ECO:0000256" key="10">
    <source>
        <dbReference type="SAM" id="Phobius"/>
    </source>
</evidence>
<feature type="transmembrane region" description="Helical" evidence="10">
    <location>
        <begin position="288"/>
        <end position="305"/>
    </location>
</feature>
<dbReference type="InterPro" id="IPR045265">
    <property type="entry name" value="AIR12_DOMON"/>
</dbReference>
<dbReference type="GO" id="GO:0016020">
    <property type="term" value="C:membrane"/>
    <property type="evidence" value="ECO:0007669"/>
    <property type="project" value="UniProtKB-SubCell"/>
</dbReference>
<feature type="transmembrane region" description="Helical" evidence="10">
    <location>
        <begin position="349"/>
        <end position="370"/>
    </location>
</feature>
<dbReference type="CDD" id="cd08760">
    <property type="entry name" value="Cyt_b561_FRRS1_like"/>
    <property type="match status" value="1"/>
</dbReference>
<evidence type="ECO:0000259" key="13">
    <source>
        <dbReference type="PROSITE" id="PS50939"/>
    </source>
</evidence>
<dbReference type="Proteomes" id="UP000822688">
    <property type="component" value="Chromosome 9"/>
</dbReference>
<evidence type="ECO:0000313" key="15">
    <source>
        <dbReference type="Proteomes" id="UP000822688"/>
    </source>
</evidence>
<feature type="domain" description="Cytochrome b561" evidence="13">
    <location>
        <begin position="177"/>
        <end position="376"/>
    </location>
</feature>
<evidence type="ECO:0000256" key="1">
    <source>
        <dbReference type="ARBA" id="ARBA00004370"/>
    </source>
</evidence>
<comment type="caution">
    <text evidence="14">The sequence shown here is derived from an EMBL/GenBank/DDBJ whole genome shotgun (WGS) entry which is preliminary data.</text>
</comment>
<feature type="domain" description="DOMON" evidence="12">
    <location>
        <begin position="48"/>
        <end position="168"/>
    </location>
</feature>
<keyword evidence="5 8" id="KW-0249">Electron transport</keyword>
<feature type="transmembrane region" description="Helical" evidence="10">
    <location>
        <begin position="247"/>
        <end position="268"/>
    </location>
</feature>
<comment type="cofactor">
    <cofactor evidence="8">
        <name>heme b</name>
        <dbReference type="ChEBI" id="CHEBI:60344"/>
    </cofactor>
    <text evidence="8">Binds 2 heme b groups non-covalently.</text>
</comment>
<dbReference type="PROSITE" id="PS50836">
    <property type="entry name" value="DOMON"/>
    <property type="match status" value="1"/>
</dbReference>
<evidence type="ECO:0000256" key="3">
    <source>
        <dbReference type="ARBA" id="ARBA00022692"/>
    </source>
</evidence>
<reference evidence="14" key="1">
    <citation type="submission" date="2020-06" db="EMBL/GenBank/DDBJ databases">
        <title>WGS assembly of Ceratodon purpureus strain R40.</title>
        <authorList>
            <person name="Carey S.B."/>
            <person name="Jenkins J."/>
            <person name="Shu S."/>
            <person name="Lovell J.T."/>
            <person name="Sreedasyam A."/>
            <person name="Maumus F."/>
            <person name="Tiley G.P."/>
            <person name="Fernandez-Pozo N."/>
            <person name="Barry K."/>
            <person name="Chen C."/>
            <person name="Wang M."/>
            <person name="Lipzen A."/>
            <person name="Daum C."/>
            <person name="Saski C.A."/>
            <person name="Payton A.C."/>
            <person name="Mcbreen J.C."/>
            <person name="Conrad R.E."/>
            <person name="Kollar L.M."/>
            <person name="Olsson S."/>
            <person name="Huttunen S."/>
            <person name="Landis J.B."/>
            <person name="Wickett N.J."/>
            <person name="Johnson M.G."/>
            <person name="Rensing S.A."/>
            <person name="Grimwood J."/>
            <person name="Schmutz J."/>
            <person name="Mcdaniel S.F."/>
        </authorList>
    </citation>
    <scope>NUCLEOTIDE SEQUENCE</scope>
    <source>
        <strain evidence="14">R40</strain>
    </source>
</reference>
<name>A0A8T0GQM9_CERPU</name>
<dbReference type="InterPro" id="IPR017214">
    <property type="entry name" value="UCP037471"/>
</dbReference>
<dbReference type="PROSITE" id="PS51257">
    <property type="entry name" value="PROKAR_LIPOPROTEIN"/>
    <property type="match status" value="1"/>
</dbReference>
<evidence type="ECO:0000313" key="14">
    <source>
        <dbReference type="EMBL" id="KAG0560887.1"/>
    </source>
</evidence>
<keyword evidence="3 10" id="KW-0812">Transmembrane</keyword>
<feature type="transmembrane region" description="Helical" evidence="10">
    <location>
        <begin position="317"/>
        <end position="337"/>
    </location>
</feature>
<evidence type="ECO:0000256" key="8">
    <source>
        <dbReference type="PIRNR" id="PIRNR037471"/>
    </source>
</evidence>
<protein>
    <recommendedName>
        <fullName evidence="8">Cytochrome b561 and DOMON domain-containing protein</fullName>
    </recommendedName>
</protein>
<keyword evidence="6 10" id="KW-1133">Transmembrane helix</keyword>
<gene>
    <name evidence="14" type="ORF">KC19_9G022100</name>
</gene>
<sequence>MGSRGGRDVLLLCVVMGALFGVAFSAQSCSTLLASNKGFSACQDLPKLASTLAWRIDNATNSVDFAFSASAPNANGWVAWGINPTAANGQWMAGTQALVAYQTAAGAKVAGYPITGAMKGGAPAVPGTLSVNFTGTSTVITGTEMTIYTTLALKANDSFTMNNVWNVGPSVDQTSFAIASHSLSGDSLSSGSVIDLSSGQAFNNIELPNQKLKNNHAIISAVAWGLLLPLGVMAARYLRPFSNGNPAWFYIHVTCQCTGYALGVIAWALGMRLHSLNQGLVPYKHRNLGISIFALATLQVLAIFLRPNPDAKYRKYWNVYHHSVGYATLVLIIINIFEGLDLLQPGNKWTLIYVIILCALGAISLIMEIITWSKWIRERNSNKQAMHGSQYKGSSAYRSGREDV</sequence>
<feature type="binding site" description="axial binding residue" evidence="9">
    <location>
        <position position="321"/>
    </location>
    <ligand>
        <name>heme b</name>
        <dbReference type="ChEBI" id="CHEBI:60344"/>
        <label>1</label>
    </ligand>
    <ligandPart>
        <name>Fe</name>
        <dbReference type="ChEBI" id="CHEBI:18248"/>
    </ligandPart>
</feature>
<comment type="subcellular location">
    <subcellularLocation>
        <location evidence="1">Membrane</location>
    </subcellularLocation>
</comment>
<feature type="signal peptide" evidence="11">
    <location>
        <begin position="1"/>
        <end position="25"/>
    </location>
</feature>
<evidence type="ECO:0000256" key="9">
    <source>
        <dbReference type="PIRSR" id="PIRSR037471-1"/>
    </source>
</evidence>
<feature type="binding site" description="axial binding residue" evidence="9">
    <location>
        <position position="252"/>
    </location>
    <ligand>
        <name>heme b</name>
        <dbReference type="ChEBI" id="CHEBI:60344"/>
        <label>1</label>
    </ligand>
    <ligandPart>
        <name>Fe</name>
        <dbReference type="ChEBI" id="CHEBI:18248"/>
    </ligandPart>
</feature>
<dbReference type="AlphaFoldDB" id="A0A8T0GQM9"/>
<evidence type="ECO:0000256" key="4">
    <source>
        <dbReference type="ARBA" id="ARBA00022729"/>
    </source>
</evidence>
<dbReference type="PANTHER" id="PTHR23130:SF199">
    <property type="entry name" value="CYTOCHROME B561 AND DOMON DOMAIN-CONTAINING PROTEIN"/>
    <property type="match status" value="1"/>
</dbReference>
<accession>A0A8T0GQM9</accession>
<keyword evidence="7 8" id="KW-0472">Membrane</keyword>
<feature type="transmembrane region" description="Helical" evidence="10">
    <location>
        <begin position="217"/>
        <end position="235"/>
    </location>
</feature>
<dbReference type="SMART" id="SM00665">
    <property type="entry name" value="B561"/>
    <property type="match status" value="1"/>
</dbReference>
<feature type="binding site" description="axial binding residue" evidence="9">
    <location>
        <position position="285"/>
    </location>
    <ligand>
        <name>heme b</name>
        <dbReference type="ChEBI" id="CHEBI:60344"/>
        <label>1</label>
    </ligand>
    <ligandPart>
        <name>Fe</name>
        <dbReference type="ChEBI" id="CHEBI:18248"/>
    </ligandPart>
</feature>
<proteinExistence type="predicted"/>
<dbReference type="InterPro" id="IPR005018">
    <property type="entry name" value="DOMON_domain"/>
</dbReference>
<keyword evidence="9" id="KW-0479">Metal-binding</keyword>
<evidence type="ECO:0000256" key="7">
    <source>
        <dbReference type="ARBA" id="ARBA00023136"/>
    </source>
</evidence>
<dbReference type="Pfam" id="PF03188">
    <property type="entry name" value="Cytochrom_B561"/>
    <property type="match status" value="1"/>
</dbReference>
<keyword evidence="9" id="KW-0408">Iron</keyword>
<evidence type="ECO:0000259" key="12">
    <source>
        <dbReference type="PROSITE" id="PS50836"/>
    </source>
</evidence>
<evidence type="ECO:0000256" key="11">
    <source>
        <dbReference type="SAM" id="SignalP"/>
    </source>
</evidence>
<dbReference type="EMBL" id="CM026430">
    <property type="protein sequence ID" value="KAG0560887.1"/>
    <property type="molecule type" value="Genomic_DNA"/>
</dbReference>
<dbReference type="Gene3D" id="1.20.120.1770">
    <property type="match status" value="1"/>
</dbReference>
<evidence type="ECO:0000256" key="2">
    <source>
        <dbReference type="ARBA" id="ARBA00022448"/>
    </source>
</evidence>
<organism evidence="14 15">
    <name type="scientific">Ceratodon purpureus</name>
    <name type="common">Fire moss</name>
    <name type="synonym">Dicranum purpureum</name>
    <dbReference type="NCBI Taxonomy" id="3225"/>
    <lineage>
        <taxon>Eukaryota</taxon>
        <taxon>Viridiplantae</taxon>
        <taxon>Streptophyta</taxon>
        <taxon>Embryophyta</taxon>
        <taxon>Bryophyta</taxon>
        <taxon>Bryophytina</taxon>
        <taxon>Bryopsida</taxon>
        <taxon>Dicranidae</taxon>
        <taxon>Pseudoditrichales</taxon>
        <taxon>Ditrichaceae</taxon>
        <taxon>Ceratodon</taxon>
    </lineage>
</organism>
<keyword evidence="2 8" id="KW-0813">Transport</keyword>
<dbReference type="GO" id="GO:0046872">
    <property type="term" value="F:metal ion binding"/>
    <property type="evidence" value="ECO:0007669"/>
    <property type="project" value="UniProtKB-KW"/>
</dbReference>
<evidence type="ECO:0000256" key="6">
    <source>
        <dbReference type="ARBA" id="ARBA00022989"/>
    </source>
</evidence>
<keyword evidence="4 11" id="KW-0732">Signal</keyword>
<dbReference type="PROSITE" id="PS50939">
    <property type="entry name" value="CYTOCHROME_B561"/>
    <property type="match status" value="1"/>
</dbReference>
<keyword evidence="15" id="KW-1185">Reference proteome</keyword>
<dbReference type="PANTHER" id="PTHR23130">
    <property type="entry name" value="CYTOCHROME B561 AND DOMON DOMAIN-CONTAINING PROTEIN"/>
    <property type="match status" value="1"/>
</dbReference>
<dbReference type="Pfam" id="PF04526">
    <property type="entry name" value="DUF568"/>
    <property type="match status" value="1"/>
</dbReference>
<dbReference type="PIRSF" id="PIRSF037471">
    <property type="entry name" value="UCP037471"/>
    <property type="match status" value="1"/>
</dbReference>
<evidence type="ECO:0000256" key="5">
    <source>
        <dbReference type="ARBA" id="ARBA00022982"/>
    </source>
</evidence>